<dbReference type="Pfam" id="PF04603">
    <property type="entry name" value="Mog1"/>
    <property type="match status" value="1"/>
</dbReference>
<dbReference type="AlphaFoldDB" id="A0A2D3UYW6"/>
<evidence type="ECO:0000313" key="5">
    <source>
        <dbReference type="Proteomes" id="UP000225277"/>
    </source>
</evidence>
<name>A0A2D3UYW6_9PEZI</name>
<evidence type="ECO:0000313" key="4">
    <source>
        <dbReference type="EMBL" id="CZT15364.1"/>
    </source>
</evidence>
<dbReference type="Gene3D" id="3.40.1000.10">
    <property type="entry name" value="Mog1/PsbP, alpha/beta/alpha sandwich"/>
    <property type="match status" value="1"/>
</dbReference>
<keyword evidence="3" id="KW-0653">Protein transport</keyword>
<sequence>MEFQSTPLFGGAITADLPVTFQDVSTIRQIPDTQEVYLAQTGYTSLLFDILERVTEPEEDLEALKFHLGEIVEEDVGEVRVFEEGRGVDLPGLVGVKAFTLSARAPPGEKMRGRAHEPREVGILVLLVRLEGVGTDLVVTVNVPVGIVDDSQGQQSGDDGRLMEEGKEVLERVRRSLEVKDWGLFVGDE</sequence>
<protein>
    <submittedName>
        <fullName evidence="4">Related to human MOG1 protein</fullName>
    </submittedName>
</protein>
<dbReference type="GO" id="GO:0031267">
    <property type="term" value="F:small GTPase binding"/>
    <property type="evidence" value="ECO:0007669"/>
    <property type="project" value="TreeGrafter"/>
</dbReference>
<organism evidence="4 5">
    <name type="scientific">Ramularia collo-cygni</name>
    <dbReference type="NCBI Taxonomy" id="112498"/>
    <lineage>
        <taxon>Eukaryota</taxon>
        <taxon>Fungi</taxon>
        <taxon>Dikarya</taxon>
        <taxon>Ascomycota</taxon>
        <taxon>Pezizomycotina</taxon>
        <taxon>Dothideomycetes</taxon>
        <taxon>Dothideomycetidae</taxon>
        <taxon>Mycosphaerellales</taxon>
        <taxon>Mycosphaerellaceae</taxon>
        <taxon>Ramularia</taxon>
    </lineage>
</organism>
<dbReference type="OrthoDB" id="10255285at2759"/>
<dbReference type="RefSeq" id="XP_023622261.1">
    <property type="nucleotide sequence ID" value="XM_023766493.1"/>
</dbReference>
<dbReference type="EMBL" id="FJUY01000001">
    <property type="protein sequence ID" value="CZT15364.1"/>
    <property type="molecule type" value="Genomic_DNA"/>
</dbReference>
<evidence type="ECO:0000256" key="3">
    <source>
        <dbReference type="ARBA" id="ARBA00022927"/>
    </source>
</evidence>
<dbReference type="GeneID" id="35596515"/>
<comment type="similarity">
    <text evidence="1">Belongs to the MOG1 family.</text>
</comment>
<dbReference type="GO" id="GO:0006606">
    <property type="term" value="P:protein import into nucleus"/>
    <property type="evidence" value="ECO:0007669"/>
    <property type="project" value="TreeGrafter"/>
</dbReference>
<keyword evidence="5" id="KW-1185">Reference proteome</keyword>
<dbReference type="Proteomes" id="UP000225277">
    <property type="component" value="Unassembled WGS sequence"/>
</dbReference>
<gene>
    <name evidence="4" type="ORF">RCC_01227</name>
</gene>
<dbReference type="PANTHER" id="PTHR15837">
    <property type="entry name" value="RAN GUANINE NUCLEOTIDE RELEASE FACTOR"/>
    <property type="match status" value="1"/>
</dbReference>
<accession>A0A2D3UYW6</accession>
<dbReference type="GO" id="GO:0005085">
    <property type="term" value="F:guanyl-nucleotide exchange factor activity"/>
    <property type="evidence" value="ECO:0007669"/>
    <property type="project" value="TreeGrafter"/>
</dbReference>
<proteinExistence type="inferred from homology"/>
<evidence type="ECO:0000256" key="1">
    <source>
        <dbReference type="ARBA" id="ARBA00010307"/>
    </source>
</evidence>
<dbReference type="InterPro" id="IPR007681">
    <property type="entry name" value="Mog1"/>
</dbReference>
<dbReference type="SUPFAM" id="SSF55724">
    <property type="entry name" value="Mog1p/PsbP-like"/>
    <property type="match status" value="1"/>
</dbReference>
<dbReference type="STRING" id="112498.A0A2D3UYW6"/>
<evidence type="ECO:0000256" key="2">
    <source>
        <dbReference type="ARBA" id="ARBA00022448"/>
    </source>
</evidence>
<reference evidence="4 5" key="1">
    <citation type="submission" date="2016-03" db="EMBL/GenBank/DDBJ databases">
        <authorList>
            <person name="Ploux O."/>
        </authorList>
    </citation>
    <scope>NUCLEOTIDE SEQUENCE [LARGE SCALE GENOMIC DNA]</scope>
    <source>
        <strain evidence="4 5">URUG2</strain>
    </source>
</reference>
<dbReference type="PANTHER" id="PTHR15837:SF0">
    <property type="entry name" value="RAN GUANINE NUCLEOTIDE RELEASE FACTOR"/>
    <property type="match status" value="1"/>
</dbReference>
<keyword evidence="2" id="KW-0813">Transport</keyword>
<dbReference type="InterPro" id="IPR016123">
    <property type="entry name" value="Mog1/PsbP_a/b/a-sand"/>
</dbReference>
<dbReference type="GO" id="GO:0005634">
    <property type="term" value="C:nucleus"/>
    <property type="evidence" value="ECO:0007669"/>
    <property type="project" value="TreeGrafter"/>
</dbReference>